<accession>A0AA39GUT5</accession>
<dbReference type="Proteomes" id="UP001175271">
    <property type="component" value="Unassembled WGS sequence"/>
</dbReference>
<evidence type="ECO:0000313" key="2">
    <source>
        <dbReference type="Proteomes" id="UP001175271"/>
    </source>
</evidence>
<organism evidence="1 2">
    <name type="scientific">Steinernema hermaphroditum</name>
    <dbReference type="NCBI Taxonomy" id="289476"/>
    <lineage>
        <taxon>Eukaryota</taxon>
        <taxon>Metazoa</taxon>
        <taxon>Ecdysozoa</taxon>
        <taxon>Nematoda</taxon>
        <taxon>Chromadorea</taxon>
        <taxon>Rhabditida</taxon>
        <taxon>Tylenchina</taxon>
        <taxon>Panagrolaimomorpha</taxon>
        <taxon>Strongyloidoidea</taxon>
        <taxon>Steinernematidae</taxon>
        <taxon>Steinernema</taxon>
    </lineage>
</organism>
<evidence type="ECO:0000313" key="1">
    <source>
        <dbReference type="EMBL" id="KAK0393975.1"/>
    </source>
</evidence>
<keyword evidence="2" id="KW-1185">Reference proteome</keyword>
<dbReference type="EMBL" id="JAUCMV010000005">
    <property type="protein sequence ID" value="KAK0393975.1"/>
    <property type="molecule type" value="Genomic_DNA"/>
</dbReference>
<sequence>MCIVYVKTEYGFPQPYDMAVLRELEIMCDPFGSGPCFKTESGGPFPHDFVALWKNASVECYKIECSVRFLQRYCCYGDSCACEADVTPADIRKQLRNRKLFEILLF</sequence>
<name>A0AA39GUT5_9BILA</name>
<reference evidence="1" key="1">
    <citation type="submission" date="2023-06" db="EMBL/GenBank/DDBJ databases">
        <title>Genomic analysis of the entomopathogenic nematode Steinernema hermaphroditum.</title>
        <authorList>
            <person name="Schwarz E.M."/>
            <person name="Heppert J.K."/>
            <person name="Baniya A."/>
            <person name="Schwartz H.T."/>
            <person name="Tan C.-H."/>
            <person name="Antoshechkin I."/>
            <person name="Sternberg P.W."/>
            <person name="Goodrich-Blair H."/>
            <person name="Dillman A.R."/>
        </authorList>
    </citation>
    <scope>NUCLEOTIDE SEQUENCE</scope>
    <source>
        <strain evidence="1">PS9179</strain>
        <tissue evidence="1">Whole animal</tissue>
    </source>
</reference>
<gene>
    <name evidence="1" type="ORF">QR680_000500</name>
</gene>
<proteinExistence type="predicted"/>
<protein>
    <submittedName>
        <fullName evidence="1">Uncharacterized protein</fullName>
    </submittedName>
</protein>
<comment type="caution">
    <text evidence="1">The sequence shown here is derived from an EMBL/GenBank/DDBJ whole genome shotgun (WGS) entry which is preliminary data.</text>
</comment>
<dbReference type="AlphaFoldDB" id="A0AA39GUT5"/>